<keyword evidence="1" id="KW-0472">Membrane</keyword>
<organism evidence="2 3">
    <name type="scientific">Cytobacillus firmus</name>
    <name type="common">Bacillus firmus</name>
    <dbReference type="NCBI Taxonomy" id="1399"/>
    <lineage>
        <taxon>Bacteria</taxon>
        <taxon>Bacillati</taxon>
        <taxon>Bacillota</taxon>
        <taxon>Bacilli</taxon>
        <taxon>Bacillales</taxon>
        <taxon>Bacillaceae</taxon>
        <taxon>Cytobacillus</taxon>
    </lineage>
</organism>
<evidence type="ECO:0000256" key="1">
    <source>
        <dbReference type="SAM" id="Phobius"/>
    </source>
</evidence>
<sequence>MRKISFSSDIQVSFPFFTAFITPSEFFLAYFPLVLILLLFLHIYFYIDD</sequence>
<reference evidence="2 3" key="1">
    <citation type="journal article" date="2020" name="G3 (Bethesda)">
        <title>Whole Genome Sequencing and Comparative Genomics of Two Nematicidal Bacillus Strains Reveals a Wide Range of Possible Virulence Factors.</title>
        <authorList>
            <person name="Susic N."/>
            <person name="Janezic S."/>
            <person name="Rupnik M."/>
            <person name="Geric Stare B."/>
        </authorList>
    </citation>
    <scope>NUCLEOTIDE SEQUENCE [LARGE SCALE GENOMIC DNA]</scope>
    <source>
        <strain evidence="2 3">I-1582</strain>
    </source>
</reference>
<evidence type="ECO:0000313" key="3">
    <source>
        <dbReference type="Proteomes" id="UP000465778"/>
    </source>
</evidence>
<proteinExistence type="predicted"/>
<name>A0A800N8P2_CYTFI</name>
<comment type="caution">
    <text evidence="2">The sequence shown here is derived from an EMBL/GenBank/DDBJ whole genome shotgun (WGS) entry which is preliminary data.</text>
</comment>
<dbReference type="AlphaFoldDB" id="A0A800N8P2"/>
<feature type="transmembrane region" description="Helical" evidence="1">
    <location>
        <begin position="27"/>
        <end position="47"/>
    </location>
</feature>
<gene>
    <name evidence="2" type="ORF">KIS1582_4186</name>
</gene>
<dbReference type="Proteomes" id="UP000465778">
    <property type="component" value="Unassembled WGS sequence"/>
</dbReference>
<evidence type="ECO:0000313" key="2">
    <source>
        <dbReference type="EMBL" id="KAF0822050.1"/>
    </source>
</evidence>
<dbReference type="EMBL" id="VDEM01000071">
    <property type="protein sequence ID" value="KAF0822050.1"/>
    <property type="molecule type" value="Genomic_DNA"/>
</dbReference>
<keyword evidence="1" id="KW-1133">Transmembrane helix</keyword>
<protein>
    <submittedName>
        <fullName evidence="2">Uncharacterized protein</fullName>
    </submittedName>
</protein>
<keyword evidence="1" id="KW-0812">Transmembrane</keyword>
<accession>A0A800N8P2</accession>